<dbReference type="EMBL" id="CP098611">
    <property type="protein sequence ID" value="USR91560.1"/>
    <property type="molecule type" value="Genomic_DNA"/>
</dbReference>
<protein>
    <submittedName>
        <fullName evidence="7">Tetratricopeptide repeat protein</fullName>
    </submittedName>
</protein>
<keyword evidence="6" id="KW-0732">Signal</keyword>
<dbReference type="InterPro" id="IPR011990">
    <property type="entry name" value="TPR-like_helical_dom_sf"/>
</dbReference>
<proteinExistence type="predicted"/>
<feature type="repeat" description="TPR" evidence="3">
    <location>
        <begin position="239"/>
        <end position="272"/>
    </location>
</feature>
<keyword evidence="1" id="KW-0677">Repeat</keyword>
<evidence type="ECO:0000256" key="2">
    <source>
        <dbReference type="ARBA" id="ARBA00022803"/>
    </source>
</evidence>
<dbReference type="InterPro" id="IPR050498">
    <property type="entry name" value="Ycf3"/>
</dbReference>
<keyword evidence="8" id="KW-1185">Reference proteome</keyword>
<evidence type="ECO:0000313" key="8">
    <source>
        <dbReference type="Proteomes" id="UP001056708"/>
    </source>
</evidence>
<dbReference type="NCBIfam" id="NF047558">
    <property type="entry name" value="TPR_END_plus"/>
    <property type="match status" value="1"/>
</dbReference>
<sequence>MIQKSYILAVLSLLLVAPRGAIAQDPTPPDAAPPDATAPMPPPEPEEPPFIAPAPADATADLDSQIDNRLRNSSVVRDAINDAVDRNFAWTFGLLNILLLLLILFPIAGLALLWWMRREMVSQVVDEVENHLSDELKAEVSRELKADFASASSSGPGTPTAEPAQLKDMVSMALSVQNVMSNARHTIENSMQLQDRLNGRLQDVLELQMMQGRQLEANGQYTEAIAAFDRAIEVDERHPEAYCAKGTLLVSLQRLEEALATYAQAVKVAPDCAEAWYGIARCYALVGHQEPAIENLKKAIHLNPDLKAEAQESEAFASLREQDDFQSALAIAQ</sequence>
<evidence type="ECO:0000313" key="7">
    <source>
        <dbReference type="EMBL" id="USR91560.1"/>
    </source>
</evidence>
<feature type="region of interest" description="Disordered" evidence="4">
    <location>
        <begin position="24"/>
        <end position="56"/>
    </location>
</feature>
<keyword evidence="5" id="KW-0812">Transmembrane</keyword>
<feature type="transmembrane region" description="Helical" evidence="5">
    <location>
        <begin position="88"/>
        <end position="115"/>
    </location>
</feature>
<feature type="repeat" description="TPR" evidence="3">
    <location>
        <begin position="205"/>
        <end position="238"/>
    </location>
</feature>
<dbReference type="PANTHER" id="PTHR44858:SF1">
    <property type="entry name" value="UDP-N-ACETYLGLUCOSAMINE--PEPTIDE N-ACETYLGLUCOSAMINYLTRANSFERASE SPINDLY-RELATED"/>
    <property type="match status" value="1"/>
</dbReference>
<dbReference type="SMART" id="SM00028">
    <property type="entry name" value="TPR"/>
    <property type="match status" value="3"/>
</dbReference>
<keyword evidence="5" id="KW-1133">Transmembrane helix</keyword>
<dbReference type="InterPro" id="IPR019734">
    <property type="entry name" value="TPR_rpt"/>
</dbReference>
<evidence type="ECO:0000256" key="5">
    <source>
        <dbReference type="SAM" id="Phobius"/>
    </source>
</evidence>
<evidence type="ECO:0000256" key="3">
    <source>
        <dbReference type="PROSITE-ProRule" id="PRU00339"/>
    </source>
</evidence>
<dbReference type="Gene3D" id="1.25.40.10">
    <property type="entry name" value="Tetratricopeptide repeat domain"/>
    <property type="match status" value="1"/>
</dbReference>
<reference evidence="7" key="1">
    <citation type="submission" date="2022-06" db="EMBL/GenBank/DDBJ databases">
        <title>Genome sequence of Phormidium yuhuli AB48 isolated from an industrial photobioreactor environment.</title>
        <authorList>
            <person name="Qiu Y."/>
            <person name="Noonan A.J.C."/>
            <person name="Dofher K."/>
            <person name="Koch M."/>
            <person name="Kieft B."/>
            <person name="Lin X."/>
            <person name="Ziels R.M."/>
            <person name="Hallam S.J."/>
        </authorList>
    </citation>
    <scope>NUCLEOTIDE SEQUENCE</scope>
    <source>
        <strain evidence="7">AB48</strain>
    </source>
</reference>
<accession>A0ABY5AQR6</accession>
<feature type="compositionally biased region" description="Pro residues" evidence="4">
    <location>
        <begin position="39"/>
        <end position="52"/>
    </location>
</feature>
<dbReference type="Proteomes" id="UP001056708">
    <property type="component" value="Chromosome"/>
</dbReference>
<feature type="signal peptide" evidence="6">
    <location>
        <begin position="1"/>
        <end position="23"/>
    </location>
</feature>
<dbReference type="RefSeq" id="WP_252663574.1">
    <property type="nucleotide sequence ID" value="NZ_CP098611.1"/>
</dbReference>
<evidence type="ECO:0000256" key="1">
    <source>
        <dbReference type="ARBA" id="ARBA00022737"/>
    </source>
</evidence>
<evidence type="ECO:0000256" key="6">
    <source>
        <dbReference type="SAM" id="SignalP"/>
    </source>
</evidence>
<feature type="chain" id="PRO_5047548050" evidence="6">
    <location>
        <begin position="24"/>
        <end position="333"/>
    </location>
</feature>
<dbReference type="SUPFAM" id="SSF48452">
    <property type="entry name" value="TPR-like"/>
    <property type="match status" value="1"/>
</dbReference>
<keyword evidence="2 3" id="KW-0802">TPR repeat</keyword>
<gene>
    <name evidence="7" type="ORF">NEA10_02185</name>
</gene>
<dbReference type="PROSITE" id="PS50005">
    <property type="entry name" value="TPR"/>
    <property type="match status" value="3"/>
</dbReference>
<evidence type="ECO:0000256" key="4">
    <source>
        <dbReference type="SAM" id="MobiDB-lite"/>
    </source>
</evidence>
<dbReference type="PANTHER" id="PTHR44858">
    <property type="entry name" value="TETRATRICOPEPTIDE REPEAT PROTEIN 6"/>
    <property type="match status" value="1"/>
</dbReference>
<dbReference type="Pfam" id="PF14559">
    <property type="entry name" value="TPR_19"/>
    <property type="match status" value="1"/>
</dbReference>
<keyword evidence="5" id="KW-0472">Membrane</keyword>
<feature type="repeat" description="TPR" evidence="3">
    <location>
        <begin position="273"/>
        <end position="306"/>
    </location>
</feature>
<organism evidence="7 8">
    <name type="scientific">Phormidium yuhuli AB48</name>
    <dbReference type="NCBI Taxonomy" id="2940671"/>
    <lineage>
        <taxon>Bacteria</taxon>
        <taxon>Bacillati</taxon>
        <taxon>Cyanobacteriota</taxon>
        <taxon>Cyanophyceae</taxon>
        <taxon>Oscillatoriophycideae</taxon>
        <taxon>Oscillatoriales</taxon>
        <taxon>Oscillatoriaceae</taxon>
        <taxon>Phormidium</taxon>
        <taxon>Phormidium yuhuli</taxon>
    </lineage>
</organism>
<name>A0ABY5AQR6_9CYAN</name>